<evidence type="ECO:0000313" key="3">
    <source>
        <dbReference type="EMBL" id="KAH0555783.1"/>
    </source>
</evidence>
<keyword evidence="2" id="KW-0732">Signal</keyword>
<organism evidence="3 4">
    <name type="scientific">Trichoglossum hirsutum</name>
    <dbReference type="NCBI Taxonomy" id="265104"/>
    <lineage>
        <taxon>Eukaryota</taxon>
        <taxon>Fungi</taxon>
        <taxon>Dikarya</taxon>
        <taxon>Ascomycota</taxon>
        <taxon>Pezizomycotina</taxon>
        <taxon>Geoglossomycetes</taxon>
        <taxon>Geoglossales</taxon>
        <taxon>Geoglossaceae</taxon>
        <taxon>Trichoglossum</taxon>
    </lineage>
</organism>
<feature type="signal peptide" evidence="2">
    <location>
        <begin position="1"/>
        <end position="21"/>
    </location>
</feature>
<feature type="compositionally biased region" description="Low complexity" evidence="1">
    <location>
        <begin position="123"/>
        <end position="137"/>
    </location>
</feature>
<evidence type="ECO:0000256" key="1">
    <source>
        <dbReference type="SAM" id="MobiDB-lite"/>
    </source>
</evidence>
<keyword evidence="4" id="KW-1185">Reference proteome</keyword>
<feature type="chain" id="PRO_5040283565" evidence="2">
    <location>
        <begin position="22"/>
        <end position="176"/>
    </location>
</feature>
<reference evidence="3" key="1">
    <citation type="submission" date="2021-03" db="EMBL/GenBank/DDBJ databases">
        <title>Comparative genomics and phylogenomic investigation of the class Geoglossomycetes provide insights into ecological specialization and systematics.</title>
        <authorList>
            <person name="Melie T."/>
            <person name="Pirro S."/>
            <person name="Miller A.N."/>
            <person name="Quandt A."/>
        </authorList>
    </citation>
    <scope>NUCLEOTIDE SEQUENCE</scope>
    <source>
        <strain evidence="3">CAQ_001_2017</strain>
    </source>
</reference>
<accession>A0A9P8L7H5</accession>
<name>A0A9P8L7H5_9PEZI</name>
<feature type="compositionally biased region" description="Polar residues" evidence="1">
    <location>
        <begin position="142"/>
        <end position="170"/>
    </location>
</feature>
<dbReference type="Proteomes" id="UP000750711">
    <property type="component" value="Unassembled WGS sequence"/>
</dbReference>
<feature type="non-terminal residue" evidence="3">
    <location>
        <position position="1"/>
    </location>
</feature>
<dbReference type="EMBL" id="JAGHQM010001359">
    <property type="protein sequence ID" value="KAH0555783.1"/>
    <property type="molecule type" value="Genomic_DNA"/>
</dbReference>
<proteinExistence type="predicted"/>
<protein>
    <submittedName>
        <fullName evidence="3">Uncharacterized protein</fullName>
    </submittedName>
</protein>
<feature type="region of interest" description="Disordered" evidence="1">
    <location>
        <begin position="123"/>
        <end position="176"/>
    </location>
</feature>
<gene>
    <name evidence="3" type="ORF">GP486_006271</name>
</gene>
<evidence type="ECO:0000313" key="4">
    <source>
        <dbReference type="Proteomes" id="UP000750711"/>
    </source>
</evidence>
<evidence type="ECO:0000256" key="2">
    <source>
        <dbReference type="SAM" id="SignalP"/>
    </source>
</evidence>
<dbReference type="AlphaFoldDB" id="A0A9P8L7H5"/>
<comment type="caution">
    <text evidence="3">The sequence shown here is derived from an EMBL/GenBank/DDBJ whole genome shotgun (WGS) entry which is preliminary data.</text>
</comment>
<sequence>MKLTKSVIVCAFLALPPGIASLQVSHILTPILARGARSQTSDCGVLSCLIWALPEDLTLETEFAYGANGHIVLESGNLSFPSATSKSPATAVLVRRKINSTDGRRVGPSYTVSSKANFHDAATTSSSSHASSTSAPTVAPFHNSTTATTGPATSEASSLPTHDVSGSGSYAQPAPS</sequence>